<evidence type="ECO:0000313" key="1">
    <source>
        <dbReference type="EMBL" id="PWG61741.1"/>
    </source>
</evidence>
<dbReference type="EMBL" id="QFFI01000027">
    <property type="protein sequence ID" value="PWG61741.1"/>
    <property type="molecule type" value="Genomic_DNA"/>
</dbReference>
<evidence type="ECO:0000313" key="2">
    <source>
        <dbReference type="Proteomes" id="UP000245474"/>
    </source>
</evidence>
<dbReference type="AlphaFoldDB" id="A0A2U2MXN3"/>
<sequence length="150" mass="17159">MVSSTATIRRRLGRVTALANRGRLSSRGQALAALLRSHLFARLNRARAAELRARRPEAQEPPPLPDHQQALTDRYGRQWEWHGSRRLAWWESRIAGHAVRYRVDLTTQLWPVEVWHPVHGWAPIHQATHEADAHEAVHALAQAVDHARAR</sequence>
<proteinExistence type="predicted"/>
<accession>A0A2U2MXN3</accession>
<dbReference type="RefSeq" id="WP_109679613.1">
    <property type="nucleotide sequence ID" value="NZ_CP086615.1"/>
</dbReference>
<protein>
    <submittedName>
        <fullName evidence="1">Uncharacterized protein</fullName>
    </submittedName>
</protein>
<gene>
    <name evidence="1" type="ORF">DEM34_14845</name>
</gene>
<dbReference type="Proteomes" id="UP000245474">
    <property type="component" value="Unassembled WGS sequence"/>
</dbReference>
<reference evidence="1 2" key="1">
    <citation type="submission" date="2018-05" db="EMBL/GenBank/DDBJ databases">
        <title>Spiribacter halobius sp. nov., a moderately halophilic bacterium isolated from marine solar saltern.</title>
        <authorList>
            <person name="Zheng W.-S."/>
            <person name="Lu D.-C."/>
            <person name="Du Z.-J."/>
        </authorList>
    </citation>
    <scope>NUCLEOTIDE SEQUENCE [LARGE SCALE GENOMIC DNA]</scope>
    <source>
        <strain evidence="1 2">E85</strain>
    </source>
</reference>
<organism evidence="1 2">
    <name type="scientific">Sediminicurvatus halobius</name>
    <dbReference type="NCBI Taxonomy" id="2182432"/>
    <lineage>
        <taxon>Bacteria</taxon>
        <taxon>Pseudomonadati</taxon>
        <taxon>Pseudomonadota</taxon>
        <taxon>Gammaproteobacteria</taxon>
        <taxon>Chromatiales</taxon>
        <taxon>Ectothiorhodospiraceae</taxon>
        <taxon>Sediminicurvatus</taxon>
    </lineage>
</organism>
<keyword evidence="2" id="KW-1185">Reference proteome</keyword>
<name>A0A2U2MXN3_9GAMM</name>
<comment type="caution">
    <text evidence="1">The sequence shown here is derived from an EMBL/GenBank/DDBJ whole genome shotgun (WGS) entry which is preliminary data.</text>
</comment>